<feature type="chain" id="PRO_5039355622" evidence="1">
    <location>
        <begin position="26"/>
        <end position="506"/>
    </location>
</feature>
<gene>
    <name evidence="3" type="ORF">FPZ45_01085</name>
</gene>
<dbReference type="InterPro" id="IPR050490">
    <property type="entry name" value="Bact_solute-bd_prot1"/>
</dbReference>
<sequence>MRKGKRLLSMLIGGALLTASLSACSGNNGKNSAGGAPSASESGESSYVITMAYPGNDPQDLQLVQDEMNKILKGKIGATVKLLPISFGAWQQQLNLMLSSNEKLDIMTVQSAEYATKVAKGQLVALDDLLASNGQDILKAVNSSYLDATRIDGKIYAVPSIRDFAAGPGILMRKDLVDKYHIDVNSIKTYEDLTAVFQTIKDNEPNITPLVPLNGGSTTLTFTDLMNTSDFDTLDDSIGILPGLDNQLKVTNLFEDPMYEERLNLVRQWYLNGFISKDAATMTDSAVTLMGAGKAFAYLCRIKPGIESQESASTGQQLVAVSFDQPVTQTSNITIIMQGIASNSKNPEKAMQFLNLLYSDSDLLNLLDYGIEGKHYVTNSDNLIDYPEGVTSATNGYTNTGILFGNQLISRVFKGNDPDIWNQLQQFNQNAKQSKALGFTFNVDPVKTESAAVQNVMNQFKGGLETGTLDPENTLPKFIDKLKAAGLDKIIAEKQKQLDAWSQNHQ</sequence>
<accession>A0A559JWF9</accession>
<dbReference type="EMBL" id="VNJJ01000001">
    <property type="protein sequence ID" value="TVY04224.1"/>
    <property type="molecule type" value="Genomic_DNA"/>
</dbReference>
<evidence type="ECO:0000256" key="1">
    <source>
        <dbReference type="SAM" id="SignalP"/>
    </source>
</evidence>
<comment type="caution">
    <text evidence="3">The sequence shown here is derived from an EMBL/GenBank/DDBJ whole genome shotgun (WGS) entry which is preliminary data.</text>
</comment>
<name>A0A559JWF9_9BACL</name>
<dbReference type="RefSeq" id="WP_144697508.1">
    <property type="nucleotide sequence ID" value="NZ_VNJJ01000001.1"/>
</dbReference>
<proteinExistence type="predicted"/>
<dbReference type="Proteomes" id="UP000316330">
    <property type="component" value="Unassembled WGS sequence"/>
</dbReference>
<keyword evidence="4" id="KW-1185">Reference proteome</keyword>
<dbReference type="PROSITE" id="PS51257">
    <property type="entry name" value="PROKAR_LIPOPROTEIN"/>
    <property type="match status" value="1"/>
</dbReference>
<dbReference type="PANTHER" id="PTHR43649:SF17">
    <property type="entry name" value="ABC TRANSPORTER SOLUTE BINDING PROTEIN-SUGAR TRANSPORT"/>
    <property type="match status" value="1"/>
</dbReference>
<dbReference type="InterPro" id="IPR006059">
    <property type="entry name" value="SBP"/>
</dbReference>
<feature type="domain" description="DUF3502" evidence="2">
    <location>
        <begin position="436"/>
        <end position="502"/>
    </location>
</feature>
<dbReference type="Pfam" id="PF01547">
    <property type="entry name" value="SBP_bac_1"/>
    <property type="match status" value="1"/>
</dbReference>
<reference evidence="3 4" key="1">
    <citation type="submission" date="2019-07" db="EMBL/GenBank/DDBJ databases">
        <authorList>
            <person name="Kim J."/>
        </authorList>
    </citation>
    <scope>NUCLEOTIDE SEQUENCE [LARGE SCALE GENOMIC DNA]</scope>
    <source>
        <strain evidence="3 4">G13</strain>
    </source>
</reference>
<dbReference type="Gene3D" id="3.40.190.10">
    <property type="entry name" value="Periplasmic binding protein-like II"/>
    <property type="match status" value="1"/>
</dbReference>
<evidence type="ECO:0000313" key="3">
    <source>
        <dbReference type="EMBL" id="TVY04224.1"/>
    </source>
</evidence>
<dbReference type="PANTHER" id="PTHR43649">
    <property type="entry name" value="ARABINOSE-BINDING PROTEIN-RELATED"/>
    <property type="match status" value="1"/>
</dbReference>
<dbReference type="OrthoDB" id="7936627at2"/>
<dbReference type="AlphaFoldDB" id="A0A559JWF9"/>
<dbReference type="SUPFAM" id="SSF53850">
    <property type="entry name" value="Periplasmic binding protein-like II"/>
    <property type="match status" value="1"/>
</dbReference>
<protein>
    <submittedName>
        <fullName evidence="3">ABC transporter substrate-binding protein</fullName>
    </submittedName>
</protein>
<keyword evidence="1" id="KW-0732">Signal</keyword>
<feature type="signal peptide" evidence="1">
    <location>
        <begin position="1"/>
        <end position="25"/>
    </location>
</feature>
<organism evidence="3 4">
    <name type="scientific">Cohnella terricola</name>
    <dbReference type="NCBI Taxonomy" id="1289167"/>
    <lineage>
        <taxon>Bacteria</taxon>
        <taxon>Bacillati</taxon>
        <taxon>Bacillota</taxon>
        <taxon>Bacilli</taxon>
        <taxon>Bacillales</taxon>
        <taxon>Paenibacillaceae</taxon>
        <taxon>Cohnella</taxon>
    </lineage>
</organism>
<evidence type="ECO:0000259" key="2">
    <source>
        <dbReference type="Pfam" id="PF12010"/>
    </source>
</evidence>
<dbReference type="Pfam" id="PF12010">
    <property type="entry name" value="DUF3502"/>
    <property type="match status" value="1"/>
</dbReference>
<evidence type="ECO:0000313" key="4">
    <source>
        <dbReference type="Proteomes" id="UP000316330"/>
    </source>
</evidence>
<dbReference type="InterPro" id="IPR022627">
    <property type="entry name" value="DUF3502"/>
</dbReference>